<name>S4RXC5_PETMA</name>
<dbReference type="HOGENOM" id="CLU_121983_1_0_1"/>
<dbReference type="PANTHER" id="PTHR16260:SF3">
    <property type="entry name" value="CHROMOSOME 14 OPEN READING FRAME 119-LIKE-RELATED"/>
    <property type="match status" value="1"/>
</dbReference>
<protein>
    <submittedName>
        <fullName evidence="1">Chromosome 14 open reading frame 119</fullName>
    </submittedName>
</protein>
<dbReference type="STRING" id="7757.ENSPMAP00000009865"/>
<accession>S4RXC5</accession>
<dbReference type="OMA" id="WFNYVSQ"/>
<proteinExistence type="predicted"/>
<organism evidence="1">
    <name type="scientific">Petromyzon marinus</name>
    <name type="common">Sea lamprey</name>
    <dbReference type="NCBI Taxonomy" id="7757"/>
    <lineage>
        <taxon>Eukaryota</taxon>
        <taxon>Metazoa</taxon>
        <taxon>Chordata</taxon>
        <taxon>Craniata</taxon>
        <taxon>Vertebrata</taxon>
        <taxon>Cyclostomata</taxon>
        <taxon>Hyperoartia</taxon>
        <taxon>Petromyzontiformes</taxon>
        <taxon>Petromyzontidae</taxon>
        <taxon>Petromyzon</taxon>
    </lineage>
</organism>
<sequence length="136" mass="15331">VTIRLLSTSVPSCKVPVAMSEEDEAAAITSYITAQEVKCVLHWYESWSGPQRERFLRDLVLKATPGKLCALLDGLQALGVSDRAPSIFECQLRLWTQWFESWSEDERNGFLNRLEQADAGFVARFYQEVAATSCQP</sequence>
<dbReference type="AlphaFoldDB" id="S4RXC5"/>
<dbReference type="Pfam" id="PF14969">
    <property type="entry name" value="DUF4508"/>
    <property type="match status" value="1"/>
</dbReference>
<dbReference type="Ensembl" id="ENSPMAT00000009907.1">
    <property type="protein sequence ID" value="ENSPMAP00000009865.1"/>
    <property type="gene ID" value="ENSPMAG00000008962.1"/>
</dbReference>
<reference evidence="1" key="2">
    <citation type="submission" date="2025-09" db="UniProtKB">
        <authorList>
            <consortium name="Ensembl"/>
        </authorList>
    </citation>
    <scope>IDENTIFICATION</scope>
</reference>
<dbReference type="GeneTree" id="ENSGT00390000007438"/>
<reference evidence="1" key="1">
    <citation type="submission" date="2025-08" db="UniProtKB">
        <authorList>
            <consortium name="Ensembl"/>
        </authorList>
    </citation>
    <scope>IDENTIFICATION</scope>
</reference>
<dbReference type="PANTHER" id="PTHR16260">
    <property type="entry name" value="SIMILAR TO 1700123O20RIK PROTEIN"/>
    <property type="match status" value="1"/>
</dbReference>
<evidence type="ECO:0000313" key="1">
    <source>
        <dbReference type="Ensembl" id="ENSPMAP00000009865.1"/>
    </source>
</evidence>
<dbReference type="InterPro" id="IPR028019">
    <property type="entry name" value="DUF4508"/>
</dbReference>